<keyword evidence="4" id="KW-1185">Reference proteome</keyword>
<keyword evidence="1" id="KW-0732">Signal</keyword>
<reference evidence="3 4" key="1">
    <citation type="submission" date="2024-06" db="EMBL/GenBank/DDBJ databases">
        <authorList>
            <person name="Kaempfer P."/>
            <person name="Viver T."/>
        </authorList>
    </citation>
    <scope>NUCLEOTIDE SEQUENCE [LARGE SCALE GENOMIC DNA]</scope>
    <source>
        <strain evidence="3 4">ST-87</strain>
    </source>
</reference>
<proteinExistence type="predicted"/>
<name>A0ABW8XSM5_9FLAO</name>
<sequence>MKTLKKIILTGLLLVTVGVMAQNKKDTQIMNDAEKAKEMILSKNMGLKKFFKEASGYAIFPNVGKGGFVIGGASGNGVVYENGTAIGMTSLKKVNIGLQAGGQALIEVIFFQTEAALAKFKQGNYEFSAEMSAVAADKGEAENASYKDGVVVFALPKAGLMVDASVGGQKFEYHPFKK</sequence>
<evidence type="ECO:0000256" key="1">
    <source>
        <dbReference type="SAM" id="SignalP"/>
    </source>
</evidence>
<comment type="caution">
    <text evidence="3">The sequence shown here is derived from an EMBL/GenBank/DDBJ whole genome shotgun (WGS) entry which is preliminary data.</text>
</comment>
<protein>
    <submittedName>
        <fullName evidence="3">Lipid-binding SYLF domain-containing protein</fullName>
    </submittedName>
</protein>
<feature type="domain" description="Ysc84 actin-binding" evidence="2">
    <location>
        <begin position="93"/>
        <end position="171"/>
    </location>
</feature>
<dbReference type="CDD" id="cd11524">
    <property type="entry name" value="SYLF"/>
    <property type="match status" value="1"/>
</dbReference>
<evidence type="ECO:0000259" key="2">
    <source>
        <dbReference type="Pfam" id="PF04366"/>
    </source>
</evidence>
<organism evidence="3 4">
    <name type="scientific">Flavobacterium plantiphilum</name>
    <dbReference type="NCBI Taxonomy" id="3163297"/>
    <lineage>
        <taxon>Bacteria</taxon>
        <taxon>Pseudomonadati</taxon>
        <taxon>Bacteroidota</taxon>
        <taxon>Flavobacteriia</taxon>
        <taxon>Flavobacteriales</taxon>
        <taxon>Flavobacteriaceae</taxon>
        <taxon>Flavobacterium</taxon>
    </lineage>
</organism>
<feature type="signal peptide" evidence="1">
    <location>
        <begin position="1"/>
        <end position="21"/>
    </location>
</feature>
<accession>A0ABW8XSM5</accession>
<gene>
    <name evidence="3" type="ORF">ABS764_08465</name>
</gene>
<dbReference type="Pfam" id="PF04366">
    <property type="entry name" value="Ysc84"/>
    <property type="match status" value="1"/>
</dbReference>
<feature type="chain" id="PRO_5047189133" evidence="1">
    <location>
        <begin position="22"/>
        <end position="178"/>
    </location>
</feature>
<evidence type="ECO:0000313" key="4">
    <source>
        <dbReference type="Proteomes" id="UP001629260"/>
    </source>
</evidence>
<dbReference type="RefSeq" id="WP_408081356.1">
    <property type="nucleotide sequence ID" value="NZ_JBELQA010000004.1"/>
</dbReference>
<dbReference type="Proteomes" id="UP001629260">
    <property type="component" value="Unassembled WGS sequence"/>
</dbReference>
<dbReference type="InterPro" id="IPR007461">
    <property type="entry name" value="Ysc84_actin-binding"/>
</dbReference>
<dbReference type="EMBL" id="JBELQA010000004">
    <property type="protein sequence ID" value="MFL9830879.1"/>
    <property type="molecule type" value="Genomic_DNA"/>
</dbReference>
<evidence type="ECO:0000313" key="3">
    <source>
        <dbReference type="EMBL" id="MFL9830879.1"/>
    </source>
</evidence>